<comment type="caution">
    <text evidence="1">The sequence shown here is derived from an EMBL/GenBank/DDBJ whole genome shotgun (WGS) entry which is preliminary data.</text>
</comment>
<dbReference type="Proteomes" id="UP001066276">
    <property type="component" value="Chromosome 11"/>
</dbReference>
<keyword evidence="2" id="KW-1185">Reference proteome</keyword>
<protein>
    <submittedName>
        <fullName evidence="1">Uncharacterized protein</fullName>
    </submittedName>
</protein>
<sequence length="73" mass="7642">MASDRQVVLQPLHEAAMLRAVPPTCCFKVKLRASSTGRALAVHLSPEDGAPSGRLCTRRCASHKGTAGTAEVA</sequence>
<gene>
    <name evidence="1" type="ORF">NDU88_005796</name>
</gene>
<evidence type="ECO:0000313" key="2">
    <source>
        <dbReference type="Proteomes" id="UP001066276"/>
    </source>
</evidence>
<reference evidence="1" key="1">
    <citation type="journal article" date="2022" name="bioRxiv">
        <title>Sequencing and chromosome-scale assembly of the giantPleurodeles waltlgenome.</title>
        <authorList>
            <person name="Brown T."/>
            <person name="Elewa A."/>
            <person name="Iarovenko S."/>
            <person name="Subramanian E."/>
            <person name="Araus A.J."/>
            <person name="Petzold A."/>
            <person name="Susuki M."/>
            <person name="Suzuki K.-i.T."/>
            <person name="Hayashi T."/>
            <person name="Toyoda A."/>
            <person name="Oliveira C."/>
            <person name="Osipova E."/>
            <person name="Leigh N.D."/>
            <person name="Simon A."/>
            <person name="Yun M.H."/>
        </authorList>
    </citation>
    <scope>NUCLEOTIDE SEQUENCE</scope>
    <source>
        <strain evidence="1">20211129_DDA</strain>
        <tissue evidence="1">Liver</tissue>
    </source>
</reference>
<name>A0AAV7LM54_PLEWA</name>
<accession>A0AAV7LM54</accession>
<organism evidence="1 2">
    <name type="scientific">Pleurodeles waltl</name>
    <name type="common">Iberian ribbed newt</name>
    <dbReference type="NCBI Taxonomy" id="8319"/>
    <lineage>
        <taxon>Eukaryota</taxon>
        <taxon>Metazoa</taxon>
        <taxon>Chordata</taxon>
        <taxon>Craniata</taxon>
        <taxon>Vertebrata</taxon>
        <taxon>Euteleostomi</taxon>
        <taxon>Amphibia</taxon>
        <taxon>Batrachia</taxon>
        <taxon>Caudata</taxon>
        <taxon>Salamandroidea</taxon>
        <taxon>Salamandridae</taxon>
        <taxon>Pleurodelinae</taxon>
        <taxon>Pleurodeles</taxon>
    </lineage>
</organism>
<evidence type="ECO:0000313" key="1">
    <source>
        <dbReference type="EMBL" id="KAJ1092686.1"/>
    </source>
</evidence>
<proteinExistence type="predicted"/>
<dbReference type="EMBL" id="JANPWB010000015">
    <property type="protein sequence ID" value="KAJ1092686.1"/>
    <property type="molecule type" value="Genomic_DNA"/>
</dbReference>
<dbReference type="AlphaFoldDB" id="A0AAV7LM54"/>